<comment type="caution">
    <text evidence="1">The sequence shown here is derived from an EMBL/GenBank/DDBJ whole genome shotgun (WGS) entry which is preliminary data.</text>
</comment>
<dbReference type="EMBL" id="VSSQ01000160">
    <property type="protein sequence ID" value="MPL82240.1"/>
    <property type="molecule type" value="Genomic_DNA"/>
</dbReference>
<name>A0A644UT29_9ZZZZ</name>
<reference evidence="1" key="1">
    <citation type="submission" date="2019-08" db="EMBL/GenBank/DDBJ databases">
        <authorList>
            <person name="Kucharzyk K."/>
            <person name="Murdoch R.W."/>
            <person name="Higgins S."/>
            <person name="Loffler F."/>
        </authorList>
    </citation>
    <scope>NUCLEOTIDE SEQUENCE</scope>
</reference>
<protein>
    <recommendedName>
        <fullName evidence="2">DUF116 domain-containing protein</fullName>
    </recommendedName>
</protein>
<evidence type="ECO:0000313" key="1">
    <source>
        <dbReference type="EMBL" id="MPL82240.1"/>
    </source>
</evidence>
<accession>A0A644UT29</accession>
<dbReference type="Pfam" id="PF01976">
    <property type="entry name" value="DUF116"/>
    <property type="match status" value="1"/>
</dbReference>
<sequence length="407" mass="45711">MKMLTDNPYSLCGDRENSDQYYNDLDAFGEKAIIKLSEYLGRVTEEFMRHNALTSLNMPASREEYLFEALLIGSFWNIYGGYASATHDSTLDIMKQLAGLRQVKGITGITADKTRGLLGIKLMKSPEHRDDFLIPGVNGFVKLIQWMEATGEFQREALRFREWLAFFKYQDETYTFISICLMKNAAKRFSVESESVMGTYTGGVNSFNRQFFDKYQLREDAISVLRDRSEYHLGMLGAYIINRSTRNEFLKTKEKVLLVPGCLKSSQLSGCKSIKDKKGEICAGCNAGCMINQLRQLGNKHNFDLRILSHSSDLSAWAARPGEEQQVGVIGVACLTTLLSGGFELKKHGIAAQCIALDHSGCRHWKDNPENTGLNINELLRRINADKTPSGFVNENKKSRTGDPVAA</sequence>
<gene>
    <name evidence="1" type="ORF">SDC9_28175</name>
</gene>
<evidence type="ECO:0008006" key="2">
    <source>
        <dbReference type="Google" id="ProtNLM"/>
    </source>
</evidence>
<dbReference type="InterPro" id="IPR002829">
    <property type="entry name" value="DUF116"/>
</dbReference>
<proteinExistence type="predicted"/>
<organism evidence="1">
    <name type="scientific">bioreactor metagenome</name>
    <dbReference type="NCBI Taxonomy" id="1076179"/>
    <lineage>
        <taxon>unclassified sequences</taxon>
        <taxon>metagenomes</taxon>
        <taxon>ecological metagenomes</taxon>
    </lineage>
</organism>
<dbReference type="AlphaFoldDB" id="A0A644UT29"/>